<evidence type="ECO:0000256" key="1">
    <source>
        <dbReference type="SAM" id="MobiDB-lite"/>
    </source>
</evidence>
<dbReference type="Proteomes" id="UP000198287">
    <property type="component" value="Unassembled WGS sequence"/>
</dbReference>
<name>A0A226ER10_FOLCA</name>
<feature type="region of interest" description="Disordered" evidence="1">
    <location>
        <begin position="1"/>
        <end position="22"/>
    </location>
</feature>
<keyword evidence="3" id="KW-1185">Reference proteome</keyword>
<accession>A0A226ER10</accession>
<organism evidence="2 3">
    <name type="scientific">Folsomia candida</name>
    <name type="common">Springtail</name>
    <dbReference type="NCBI Taxonomy" id="158441"/>
    <lineage>
        <taxon>Eukaryota</taxon>
        <taxon>Metazoa</taxon>
        <taxon>Ecdysozoa</taxon>
        <taxon>Arthropoda</taxon>
        <taxon>Hexapoda</taxon>
        <taxon>Collembola</taxon>
        <taxon>Entomobryomorpha</taxon>
        <taxon>Isotomoidea</taxon>
        <taxon>Isotomidae</taxon>
        <taxon>Proisotominae</taxon>
        <taxon>Folsomia</taxon>
    </lineage>
</organism>
<sequence length="539" mass="61190">MGDYVRPSKIKLSPGNKQAPPNVGINQESVSSIVPPTVPPKTPHSTLILSHLNTLKTNRRYFAGIMLNTEDEDEEFEYPGINVPRRSERYGPASLVQPLGKSSSVKSLIELMDETSSLSCLDRFLFKFCKPCQPTKSFHHSAEGIKTYMNALDTEWSPILALFEWPKLPGGQHKKARGFNYVTHSIWILAYAAGTASSSDNDKEEFYRECFENMLLQAEMIGILLQNFVSPVNELEKLLQPLDDLTTLMDVKLMTPVYFGVDAGEIFDEAIIPDSRRYKMRDYIKLKIYTRDVQDMEWVEFHDLRFRDQMTRVQNGLTDIVVKLKMILGAMPSVLKLIKSASGKKSRGLPVLLPHMIRMRNSLNTLLQSAKLSPDNSKMMRSIFIKTQQNVQSVIEQAVFSMTNIWEVILMTRLAYNYVATSAMSNGSMSSLEEVIKRLSNSDKRLSPNVDYKWKQFYDVNCASLLRKVPVIVRNSVEMAIHLDGFSNPEAQIPSKKSLYTRQSQQIDTPMVLPIKQLLQKTPASEPTISHKPKVIINV</sequence>
<proteinExistence type="predicted"/>
<protein>
    <submittedName>
        <fullName evidence="2">Uncharacterized protein</fullName>
    </submittedName>
</protein>
<dbReference type="AlphaFoldDB" id="A0A226ER10"/>
<gene>
    <name evidence="2" type="ORF">Fcan01_05171</name>
</gene>
<comment type="caution">
    <text evidence="2">The sequence shown here is derived from an EMBL/GenBank/DDBJ whole genome shotgun (WGS) entry which is preliminary data.</text>
</comment>
<dbReference type="EMBL" id="LNIX01000002">
    <property type="protein sequence ID" value="OXA59939.1"/>
    <property type="molecule type" value="Genomic_DNA"/>
</dbReference>
<evidence type="ECO:0000313" key="3">
    <source>
        <dbReference type="Proteomes" id="UP000198287"/>
    </source>
</evidence>
<evidence type="ECO:0000313" key="2">
    <source>
        <dbReference type="EMBL" id="OXA59939.1"/>
    </source>
</evidence>
<reference evidence="2 3" key="1">
    <citation type="submission" date="2015-12" db="EMBL/GenBank/DDBJ databases">
        <title>The genome of Folsomia candida.</title>
        <authorList>
            <person name="Faddeeva A."/>
            <person name="Derks M.F."/>
            <person name="Anvar Y."/>
            <person name="Smit S."/>
            <person name="Van Straalen N."/>
            <person name="Roelofs D."/>
        </authorList>
    </citation>
    <scope>NUCLEOTIDE SEQUENCE [LARGE SCALE GENOMIC DNA]</scope>
    <source>
        <strain evidence="2 3">VU population</strain>
        <tissue evidence="2">Whole body</tissue>
    </source>
</reference>